<dbReference type="GO" id="GO:0000428">
    <property type="term" value="C:DNA-directed RNA polymerase complex"/>
    <property type="evidence" value="ECO:0007669"/>
    <property type="project" value="UniProtKB-KW"/>
</dbReference>
<keyword evidence="3" id="KW-0804">Transcription</keyword>
<comment type="caution">
    <text evidence="3">The sequence shown here is derived from an EMBL/GenBank/DDBJ whole genome shotgun (WGS) entry which is preliminary data.</text>
</comment>
<keyword evidence="2" id="KW-0472">Membrane</keyword>
<feature type="compositionally biased region" description="Basic and acidic residues" evidence="1">
    <location>
        <begin position="1"/>
        <end position="11"/>
    </location>
</feature>
<keyword evidence="2" id="KW-1133">Transmembrane helix</keyword>
<evidence type="ECO:0000313" key="3">
    <source>
        <dbReference type="EMBL" id="MBD1382652.1"/>
    </source>
</evidence>
<dbReference type="Proteomes" id="UP000626844">
    <property type="component" value="Unassembled WGS sequence"/>
</dbReference>
<dbReference type="AlphaFoldDB" id="A0A926RZW0"/>
<evidence type="ECO:0000256" key="2">
    <source>
        <dbReference type="SAM" id="Phobius"/>
    </source>
</evidence>
<evidence type="ECO:0000256" key="1">
    <source>
        <dbReference type="SAM" id="MobiDB-lite"/>
    </source>
</evidence>
<dbReference type="InterPro" id="IPR024596">
    <property type="entry name" value="RNApol_su_b/EpuA"/>
</dbReference>
<dbReference type="EMBL" id="JACXAI010000034">
    <property type="protein sequence ID" value="MBD1382652.1"/>
    <property type="molecule type" value="Genomic_DNA"/>
</dbReference>
<name>A0A926RZW0_9BACI</name>
<keyword evidence="2" id="KW-0812">Transmembrane</keyword>
<keyword evidence="4" id="KW-1185">Reference proteome</keyword>
<reference evidence="3" key="1">
    <citation type="submission" date="2020-09" db="EMBL/GenBank/DDBJ databases">
        <title>A novel bacterium of genus Bacillus, isolated from South China Sea.</title>
        <authorList>
            <person name="Huang H."/>
            <person name="Mo K."/>
            <person name="Hu Y."/>
        </authorList>
    </citation>
    <scope>NUCLEOTIDE SEQUENCE</scope>
    <source>
        <strain evidence="3">IB182487</strain>
    </source>
</reference>
<feature type="region of interest" description="Disordered" evidence="1">
    <location>
        <begin position="1"/>
        <end position="31"/>
    </location>
</feature>
<proteinExistence type="predicted"/>
<feature type="transmembrane region" description="Helical" evidence="2">
    <location>
        <begin position="45"/>
        <end position="71"/>
    </location>
</feature>
<protein>
    <submittedName>
        <fullName evidence="3">DNA-directed RNA polymerase subunit beta</fullName>
    </submittedName>
</protein>
<organism evidence="3 4">
    <name type="scientific">Metabacillus arenae</name>
    <dbReference type="NCBI Taxonomy" id="2771434"/>
    <lineage>
        <taxon>Bacteria</taxon>
        <taxon>Bacillati</taxon>
        <taxon>Bacillota</taxon>
        <taxon>Bacilli</taxon>
        <taxon>Bacillales</taxon>
        <taxon>Bacillaceae</taxon>
        <taxon>Metabacillus</taxon>
    </lineage>
</organism>
<accession>A0A926RZW0</accession>
<evidence type="ECO:0000313" key="4">
    <source>
        <dbReference type="Proteomes" id="UP000626844"/>
    </source>
</evidence>
<dbReference type="Pfam" id="PF11772">
    <property type="entry name" value="EpuA"/>
    <property type="match status" value="1"/>
</dbReference>
<gene>
    <name evidence="3" type="ORF">IC621_20825</name>
</gene>
<sequence>MTLAAKVKEATKVSTVKNKKTNKTKEAGQTREGKNVRLRIRLLPIWLRIILVILFMAIALVVGAVIGYSVIGDGNAVDTLKKETWQHVIDLVEKE</sequence>
<keyword evidence="3" id="KW-0240">DNA-directed RNA polymerase</keyword>